<evidence type="ECO:0000313" key="5">
    <source>
        <dbReference type="Proteomes" id="UP001529369"/>
    </source>
</evidence>
<protein>
    <submittedName>
        <fullName evidence="4">DUF6311 domain-containing protein</fullName>
    </submittedName>
</protein>
<reference evidence="5" key="1">
    <citation type="journal article" date="2019" name="Int. J. Syst. Evol. Microbiol.">
        <title>The Global Catalogue of Microorganisms (GCM) 10K type strain sequencing project: providing services to taxonomists for standard genome sequencing and annotation.</title>
        <authorList>
            <consortium name="The Broad Institute Genomics Platform"/>
            <consortium name="The Broad Institute Genome Sequencing Center for Infectious Disease"/>
            <person name="Wu L."/>
            <person name="Ma J."/>
        </authorList>
    </citation>
    <scope>NUCLEOTIDE SEQUENCE [LARGE SCALE GENOMIC DNA]</scope>
    <source>
        <strain evidence="5">CECT 7131</strain>
    </source>
</reference>
<dbReference type="InterPro" id="IPR058671">
    <property type="entry name" value="DUF6311_C"/>
</dbReference>
<dbReference type="RefSeq" id="WP_290319547.1">
    <property type="nucleotide sequence ID" value="NZ_JAUFPN010000194.1"/>
</dbReference>
<dbReference type="Pfam" id="PF25853">
    <property type="entry name" value="DUF6311_C"/>
    <property type="match status" value="1"/>
</dbReference>
<feature type="domain" description="DUF6311" evidence="3">
    <location>
        <begin position="439"/>
        <end position="544"/>
    </location>
</feature>
<keyword evidence="1" id="KW-0812">Transmembrane</keyword>
<keyword evidence="1" id="KW-1133">Transmembrane helix</keyword>
<sequence length="554" mass="58739">MGGREGRGDWPGGVMAALLGAALVVGVFGLAALNPWNQGWLLAGPLGPDPVQLWLGWSYFRASPWLLPPGANPAYGMELGTAIYFADAIPLLALAFKALRGVLEVPQYVGPWLLACGLLQGYLGWRLVGLATRDPLARVCGAGLLVLQPMLVNRMAGHTPLAGQWTLLAALLLACTPVEARERPWRRGLLWALLLATTSLIHAYLLAMAGPLWAADRLRRGRPGLLPEVLAVPGAVAAALWAGGFFLLRGGHDGGPGHDLGGYGTWNFDLLAFFDGGLWSGLLPDLPDPGHWEAGSSYLGLGGLLLLAIGLLALVQRPRPIPRRLWPLLAALLGLLAFAITPRVTIGGAGGTILALPDRVLAVAGALRNAERMVWPLAYALLLGAMAAMAHRWGGRRTGWVLLALLAVQAVDLRPGLARRHALVAGAPAGVPPRLFDPFWDEAAGRYARVRAAPAGNMGEGWESIARFAASHGMPTDSIYMARVDAAAAAALRDKVADILRSGRYEPGTLYVLRDAESLALARAAADPRRDRILQADGYWVLAPGWHDRSPAGG</sequence>
<gene>
    <name evidence="4" type="ORF">QWZ14_24275</name>
</gene>
<feature type="transmembrane region" description="Helical" evidence="1">
    <location>
        <begin position="229"/>
        <end position="248"/>
    </location>
</feature>
<organism evidence="4 5">
    <name type="scientific">Paeniroseomonas aquatica</name>
    <dbReference type="NCBI Taxonomy" id="373043"/>
    <lineage>
        <taxon>Bacteria</taxon>
        <taxon>Pseudomonadati</taxon>
        <taxon>Pseudomonadota</taxon>
        <taxon>Alphaproteobacteria</taxon>
        <taxon>Acetobacterales</taxon>
        <taxon>Acetobacteraceae</taxon>
        <taxon>Paeniroseomonas</taxon>
    </lineage>
</organism>
<feature type="transmembrane region" description="Helical" evidence="1">
    <location>
        <begin position="155"/>
        <end position="176"/>
    </location>
</feature>
<evidence type="ECO:0000313" key="4">
    <source>
        <dbReference type="EMBL" id="MDN3567507.1"/>
    </source>
</evidence>
<keyword evidence="5" id="KW-1185">Reference proteome</keyword>
<feature type="transmembrane region" description="Helical" evidence="1">
    <location>
        <begin position="260"/>
        <end position="283"/>
    </location>
</feature>
<feature type="transmembrane region" description="Helical" evidence="1">
    <location>
        <begin position="74"/>
        <end position="96"/>
    </location>
</feature>
<feature type="transmembrane region" description="Helical" evidence="1">
    <location>
        <begin position="373"/>
        <end position="390"/>
    </location>
</feature>
<accession>A0ABT8ACJ2</accession>
<feature type="transmembrane region" description="Helical" evidence="1">
    <location>
        <begin position="295"/>
        <end position="315"/>
    </location>
</feature>
<evidence type="ECO:0000259" key="3">
    <source>
        <dbReference type="Pfam" id="PF25853"/>
    </source>
</evidence>
<feature type="transmembrane region" description="Helical" evidence="1">
    <location>
        <begin position="108"/>
        <end position="125"/>
    </location>
</feature>
<dbReference type="EMBL" id="JAUFPN010000194">
    <property type="protein sequence ID" value="MDN3567507.1"/>
    <property type="molecule type" value="Genomic_DNA"/>
</dbReference>
<dbReference type="Pfam" id="PF19830">
    <property type="entry name" value="DUF6311"/>
    <property type="match status" value="1"/>
</dbReference>
<feature type="domain" description="DUF6311" evidence="2">
    <location>
        <begin position="17"/>
        <end position="414"/>
    </location>
</feature>
<name>A0ABT8ACJ2_9PROT</name>
<feature type="transmembrane region" description="Helical" evidence="1">
    <location>
        <begin position="188"/>
        <end position="209"/>
    </location>
</feature>
<evidence type="ECO:0000256" key="1">
    <source>
        <dbReference type="SAM" id="Phobius"/>
    </source>
</evidence>
<evidence type="ECO:0000259" key="2">
    <source>
        <dbReference type="Pfam" id="PF19830"/>
    </source>
</evidence>
<feature type="transmembrane region" description="Helical" evidence="1">
    <location>
        <begin position="12"/>
        <end position="33"/>
    </location>
</feature>
<comment type="caution">
    <text evidence="4">The sequence shown here is derived from an EMBL/GenBank/DDBJ whole genome shotgun (WGS) entry which is preliminary data.</text>
</comment>
<dbReference type="Proteomes" id="UP001529369">
    <property type="component" value="Unassembled WGS sequence"/>
</dbReference>
<proteinExistence type="predicted"/>
<feature type="transmembrane region" description="Helical" evidence="1">
    <location>
        <begin position="327"/>
        <end position="353"/>
    </location>
</feature>
<dbReference type="InterPro" id="IPR046278">
    <property type="entry name" value="DUF6311"/>
</dbReference>
<keyword evidence="1" id="KW-0472">Membrane</keyword>